<keyword evidence="1" id="KW-1133">Transmembrane helix</keyword>
<dbReference type="EMBL" id="QWVT01000019">
    <property type="protein sequence ID" value="RID84684.1"/>
    <property type="molecule type" value="Genomic_DNA"/>
</dbReference>
<name>A0A398B5H7_9BACI</name>
<keyword evidence="1" id="KW-0812">Transmembrane</keyword>
<organism evidence="2 3">
    <name type="scientific">Mesobacillus zeae</name>
    <dbReference type="NCBI Taxonomy" id="1917180"/>
    <lineage>
        <taxon>Bacteria</taxon>
        <taxon>Bacillati</taxon>
        <taxon>Bacillota</taxon>
        <taxon>Bacilli</taxon>
        <taxon>Bacillales</taxon>
        <taxon>Bacillaceae</taxon>
        <taxon>Mesobacillus</taxon>
    </lineage>
</organism>
<gene>
    <name evidence="2" type="ORF">D1970_12430</name>
</gene>
<dbReference type="Proteomes" id="UP000265816">
    <property type="component" value="Unassembled WGS sequence"/>
</dbReference>
<feature type="transmembrane region" description="Helical" evidence="1">
    <location>
        <begin position="12"/>
        <end position="30"/>
    </location>
</feature>
<dbReference type="AlphaFoldDB" id="A0A398B5H7"/>
<keyword evidence="1" id="KW-0472">Membrane</keyword>
<dbReference type="SUPFAM" id="SSF51445">
    <property type="entry name" value="(Trans)glycosidases"/>
    <property type="match status" value="1"/>
</dbReference>
<dbReference type="Gene3D" id="3.20.20.80">
    <property type="entry name" value="Glycosidases"/>
    <property type="match status" value="1"/>
</dbReference>
<comment type="caution">
    <text evidence="2">The sequence shown here is derived from an EMBL/GenBank/DDBJ whole genome shotgun (WGS) entry which is preliminary data.</text>
</comment>
<reference evidence="2 3" key="1">
    <citation type="submission" date="2018-08" db="EMBL/GenBank/DDBJ databases">
        <title>Bacillus jemisoniae sp. nov., Bacillus chryseoplanitiae sp. nov., Bacillus resnikiae sp. nov., and Bacillus frankliniae sp. nov., isolated from Viking spacecraft and associated surfaces.</title>
        <authorList>
            <person name="Seuylemezian A."/>
            <person name="Vaishampayan P."/>
        </authorList>
    </citation>
    <scope>NUCLEOTIDE SEQUENCE [LARGE SCALE GENOMIC DNA]</scope>
    <source>
        <strain evidence="2 3">JJ-247</strain>
    </source>
</reference>
<evidence type="ECO:0000313" key="3">
    <source>
        <dbReference type="Proteomes" id="UP000265816"/>
    </source>
</evidence>
<accession>A0A398B5H7</accession>
<dbReference type="OrthoDB" id="916275at2"/>
<proteinExistence type="predicted"/>
<keyword evidence="3" id="KW-1185">Reference proteome</keyword>
<sequence>MKNLYDRPKWIVWAFVLLFLIAITSPFWLWQLKASSKLDVLIFDKTVPDRSYREHKGLTWILNNEKYVKTDGSSYSAANDYIGFKPEKNSGYRVDELTGSLAEYDLFYFADQYGVYKEEYEGQNPKGERSELLYGGLKQKDVEKVQAALNKGGKTIISEFNTFGSPTAETVRNGISNIHNIDWSGWNGRFFQDLGSREVPLWIKDQYTKESGKWNFTGAGFIFVNQDDYIAVVSDQELSDKDGASFSLTKPGDKFFRESYLSQYQYWFDIVSARNEEEVLATYRLPLNQKGKEKLAGYGIPESFPAVIRHHNARYSAYYFAGDYADEAEVPGLYQTKGLTDWKRNFSAKNSFYWNTYVPMMKEILNKGMHGKVKSSSAEVSNRNGISYNGRTDKNKIQVLKDGKWQDITIKGVNMGIGKPGYFPGETAITKDEYLRWLKAIGAMNANSLRIYTLHPPEFYEAFYEYNQTAEHPLYLFHGAWVNEEMLVEAEDAYSEGTQADFKREIRQMIDIIHGNAEIAPVRGHASGKYAHDISQYVLGFIIGIEWDPEVVSNTDMLHKGMRPYKGEYFMATEQASPFESWITEMMDYTAAYETKQYNWQHTMSFTNWVTTDLLEHPNEPLEKEDLATVNPNHIKNTSQFGAGLFASYHVYPYYPDSLHYEKKYTDYMDKEGKKNHYAGYLHDLISAHRMPLVVAEFGVPASRGMTHENHSGMNQGNLSEDEQGRINVKLFKSILSEGGAGGMVFTWQDEWFKRTWNTMDYDNPDRRPYWPNVQTNEQNFGLLSFEPGRRGSELRVDGNREDWDKKKAKPAFKSKKGFVKDVYFTSDEGYLYYMLELNEPADWDTDHLYLLMDIADEQGQHHFELEKGVQASTDLGIDFKLELTGNQTSRLMVDSYYDPFYFQYGNILKMIPEKEYARKKGNGIFHPIKLALNKAVYLPKNKETLPFQSYETGRMRFGNANPSSPQFDSLADICLSKDKRLIEGRIPWQLLNVKDPSTKEIMGDLWKKGLQGSEKTEGINMEIAAVRDGKLSETIPVENEMKTEKGGPLYYTWDEWEQPTTHERLKKSYVYMKKAYGEPFVQEGKSE</sequence>
<protein>
    <submittedName>
        <fullName evidence="2">Uncharacterized protein</fullName>
    </submittedName>
</protein>
<dbReference type="RefSeq" id="WP_119113188.1">
    <property type="nucleotide sequence ID" value="NZ_CBCSEO010000001.1"/>
</dbReference>
<evidence type="ECO:0000313" key="2">
    <source>
        <dbReference type="EMBL" id="RID84684.1"/>
    </source>
</evidence>
<dbReference type="InterPro" id="IPR017853">
    <property type="entry name" value="GH"/>
</dbReference>
<evidence type="ECO:0000256" key="1">
    <source>
        <dbReference type="SAM" id="Phobius"/>
    </source>
</evidence>